<keyword evidence="2" id="KW-0378">Hydrolase</keyword>
<evidence type="ECO:0000259" key="1">
    <source>
        <dbReference type="Pfam" id="PF12697"/>
    </source>
</evidence>
<dbReference type="Pfam" id="PF12697">
    <property type="entry name" value="Abhydrolase_6"/>
    <property type="match status" value="1"/>
</dbReference>
<evidence type="ECO:0000313" key="2">
    <source>
        <dbReference type="EMBL" id="MFD1674487.1"/>
    </source>
</evidence>
<dbReference type="PANTHER" id="PTHR43798:SF33">
    <property type="entry name" value="HYDROLASE, PUTATIVE (AFU_ORTHOLOGUE AFUA_2G14860)-RELATED"/>
    <property type="match status" value="1"/>
</dbReference>
<comment type="caution">
    <text evidence="2">The sequence shown here is derived from an EMBL/GenBank/DDBJ whole genome shotgun (WGS) entry which is preliminary data.</text>
</comment>
<reference evidence="3" key="1">
    <citation type="journal article" date="2019" name="Int. J. Syst. Evol. Microbiol.">
        <title>The Global Catalogue of Microorganisms (GCM) 10K type strain sequencing project: providing services to taxonomists for standard genome sequencing and annotation.</title>
        <authorList>
            <consortium name="The Broad Institute Genomics Platform"/>
            <consortium name="The Broad Institute Genome Sequencing Center for Infectious Disease"/>
            <person name="Wu L."/>
            <person name="Ma J."/>
        </authorList>
    </citation>
    <scope>NUCLEOTIDE SEQUENCE [LARGE SCALE GENOMIC DNA]</scope>
    <source>
        <strain evidence="3">CGMCC 1.12286</strain>
    </source>
</reference>
<name>A0ABW4JDS7_9BACL</name>
<proteinExistence type="predicted"/>
<dbReference type="RefSeq" id="WP_377942354.1">
    <property type="nucleotide sequence ID" value="NZ_JBHUCX010000020.1"/>
</dbReference>
<sequence length="324" mass="36043">MGFLDRESPMPLGRLIDIGGYALHLHETGRGSPTVVLVAGGGDFSFDWSLVQPEAAKFTRVCSYDRAGQAWSDPGPYPRTMKQDAYELHLLLQAACVPPPYVLVGHSIGGLIVRLYATAHPESVAGMVLVDPTHENTKLGYQGRIVRVRELSHAGQVPSVQTIQSSPPRLEDASEWQRKFDALPDNIRQAKLYPSIRPPYTQLPEHVHALRLWALRPKPEYVSLDDYLPNELQAIYEERQVNTQTLGDLPLVVIASARQHEASHGVDTEEWKGLLAEKRIEKQDLAALSGRGKLILDPLSGHHIHLDNPEIVVGAIREIIEEVR</sequence>
<evidence type="ECO:0000313" key="3">
    <source>
        <dbReference type="Proteomes" id="UP001597079"/>
    </source>
</evidence>
<dbReference type="EMBL" id="JBHUCX010000020">
    <property type="protein sequence ID" value="MFD1674487.1"/>
    <property type="molecule type" value="Genomic_DNA"/>
</dbReference>
<dbReference type="InterPro" id="IPR000073">
    <property type="entry name" value="AB_hydrolase_1"/>
</dbReference>
<dbReference type="InterPro" id="IPR050266">
    <property type="entry name" value="AB_hydrolase_sf"/>
</dbReference>
<gene>
    <name evidence="2" type="ORF">ACFSB2_07175</name>
</gene>
<dbReference type="PANTHER" id="PTHR43798">
    <property type="entry name" value="MONOACYLGLYCEROL LIPASE"/>
    <property type="match status" value="1"/>
</dbReference>
<dbReference type="SUPFAM" id="SSF53474">
    <property type="entry name" value="alpha/beta-Hydrolases"/>
    <property type="match status" value="1"/>
</dbReference>
<protein>
    <submittedName>
        <fullName evidence="2">Alpha/beta hydrolase</fullName>
    </submittedName>
</protein>
<dbReference type="Gene3D" id="3.40.50.1820">
    <property type="entry name" value="alpha/beta hydrolase"/>
    <property type="match status" value="1"/>
</dbReference>
<dbReference type="Proteomes" id="UP001597079">
    <property type="component" value="Unassembled WGS sequence"/>
</dbReference>
<accession>A0ABW4JDS7</accession>
<dbReference type="InterPro" id="IPR029058">
    <property type="entry name" value="AB_hydrolase_fold"/>
</dbReference>
<organism evidence="2 3">
    <name type="scientific">Alicyclobacillus fodiniaquatilis</name>
    <dbReference type="NCBI Taxonomy" id="1661150"/>
    <lineage>
        <taxon>Bacteria</taxon>
        <taxon>Bacillati</taxon>
        <taxon>Bacillota</taxon>
        <taxon>Bacilli</taxon>
        <taxon>Bacillales</taxon>
        <taxon>Alicyclobacillaceae</taxon>
        <taxon>Alicyclobacillus</taxon>
    </lineage>
</organism>
<feature type="domain" description="AB hydrolase-1" evidence="1">
    <location>
        <begin position="35"/>
        <end position="313"/>
    </location>
</feature>
<dbReference type="GO" id="GO:0016787">
    <property type="term" value="F:hydrolase activity"/>
    <property type="evidence" value="ECO:0007669"/>
    <property type="project" value="UniProtKB-KW"/>
</dbReference>
<keyword evidence="3" id="KW-1185">Reference proteome</keyword>